<evidence type="ECO:0000313" key="17">
    <source>
        <dbReference type="Proteomes" id="UP001500742"/>
    </source>
</evidence>
<evidence type="ECO:0000256" key="3">
    <source>
        <dbReference type="ARBA" id="ARBA00022452"/>
    </source>
</evidence>
<evidence type="ECO:0000256" key="1">
    <source>
        <dbReference type="ARBA" id="ARBA00004571"/>
    </source>
</evidence>
<comment type="caution">
    <text evidence="16">The sequence shown here is derived from an EMBL/GenBank/DDBJ whole genome shotgun (WGS) entry which is preliminary data.</text>
</comment>
<keyword evidence="17" id="KW-1185">Reference proteome</keyword>
<dbReference type="SUPFAM" id="SSF56935">
    <property type="entry name" value="Porins"/>
    <property type="match status" value="1"/>
</dbReference>
<keyword evidence="2 12" id="KW-0813">Transport</keyword>
<keyword evidence="4" id="KW-0410">Iron transport</keyword>
<keyword evidence="10 12" id="KW-0472">Membrane</keyword>
<evidence type="ECO:0000256" key="11">
    <source>
        <dbReference type="ARBA" id="ARBA00023237"/>
    </source>
</evidence>
<evidence type="ECO:0000256" key="5">
    <source>
        <dbReference type="ARBA" id="ARBA00022692"/>
    </source>
</evidence>
<dbReference type="Gene3D" id="2.40.170.20">
    <property type="entry name" value="TonB-dependent receptor, beta-barrel domain"/>
    <property type="match status" value="1"/>
</dbReference>
<keyword evidence="5 12" id="KW-0812">Transmembrane</keyword>
<feature type="domain" description="TonB-dependent receptor plug" evidence="15">
    <location>
        <begin position="143"/>
        <end position="240"/>
    </location>
</feature>
<dbReference type="PANTHER" id="PTHR32552:SF68">
    <property type="entry name" value="FERRICHROME OUTER MEMBRANE TRANSPORTER_PHAGE RECEPTOR"/>
    <property type="match status" value="1"/>
</dbReference>
<feature type="domain" description="TonB-dependent receptor-like beta-barrel" evidence="14">
    <location>
        <begin position="361"/>
        <end position="785"/>
    </location>
</feature>
<comment type="similarity">
    <text evidence="12 13">Belongs to the TonB-dependent receptor family.</text>
</comment>
<dbReference type="PANTHER" id="PTHR32552">
    <property type="entry name" value="FERRICHROME IRON RECEPTOR-RELATED"/>
    <property type="match status" value="1"/>
</dbReference>
<evidence type="ECO:0000256" key="6">
    <source>
        <dbReference type="ARBA" id="ARBA00022729"/>
    </source>
</evidence>
<evidence type="ECO:0000256" key="7">
    <source>
        <dbReference type="ARBA" id="ARBA00023004"/>
    </source>
</evidence>
<evidence type="ECO:0000256" key="9">
    <source>
        <dbReference type="ARBA" id="ARBA00023077"/>
    </source>
</evidence>
<evidence type="ECO:0000256" key="13">
    <source>
        <dbReference type="RuleBase" id="RU003357"/>
    </source>
</evidence>
<comment type="subcellular location">
    <subcellularLocation>
        <location evidence="1 12">Cell outer membrane</location>
        <topology evidence="1 12">Multi-pass membrane protein</topology>
    </subcellularLocation>
</comment>
<evidence type="ECO:0000259" key="15">
    <source>
        <dbReference type="Pfam" id="PF07715"/>
    </source>
</evidence>
<dbReference type="InterPro" id="IPR037066">
    <property type="entry name" value="Plug_dom_sf"/>
</dbReference>
<protein>
    <submittedName>
        <fullName evidence="16">TonB-dependent receptor</fullName>
    </submittedName>
</protein>
<dbReference type="Gene3D" id="2.170.130.10">
    <property type="entry name" value="TonB-dependent receptor, plug domain"/>
    <property type="match status" value="1"/>
</dbReference>
<evidence type="ECO:0000256" key="10">
    <source>
        <dbReference type="ARBA" id="ARBA00023136"/>
    </source>
</evidence>
<accession>A0ABP7PII3</accession>
<evidence type="ECO:0000256" key="2">
    <source>
        <dbReference type="ARBA" id="ARBA00022448"/>
    </source>
</evidence>
<dbReference type="SUPFAM" id="SSF49452">
    <property type="entry name" value="Starch-binding domain-like"/>
    <property type="match status" value="1"/>
</dbReference>
<dbReference type="InterPro" id="IPR039426">
    <property type="entry name" value="TonB-dep_rcpt-like"/>
</dbReference>
<keyword evidence="6" id="KW-0732">Signal</keyword>
<keyword evidence="3 12" id="KW-1134">Transmembrane beta strand</keyword>
<evidence type="ECO:0000256" key="4">
    <source>
        <dbReference type="ARBA" id="ARBA00022496"/>
    </source>
</evidence>
<organism evidence="16 17">
    <name type="scientific">Mucilaginibacter dorajii</name>
    <dbReference type="NCBI Taxonomy" id="692994"/>
    <lineage>
        <taxon>Bacteria</taxon>
        <taxon>Pseudomonadati</taxon>
        <taxon>Bacteroidota</taxon>
        <taxon>Sphingobacteriia</taxon>
        <taxon>Sphingobacteriales</taxon>
        <taxon>Sphingobacteriaceae</taxon>
        <taxon>Mucilaginibacter</taxon>
    </lineage>
</organism>
<gene>
    <name evidence="16" type="ORF">GCM10022210_13500</name>
</gene>
<dbReference type="EMBL" id="BAAAZC010000009">
    <property type="protein sequence ID" value="GAA3966266.1"/>
    <property type="molecule type" value="Genomic_DNA"/>
</dbReference>
<keyword evidence="9 13" id="KW-0798">TonB box</keyword>
<sequence length="813" mass="89157">MSSLVCSNTSTFFISKKIYFTLFFLFIACITFAQTGTISGSVKTADGNPAEAVSVAIKGTSKGTTTDINGNYQVKNIHPGTYTIVASLIGLQKQEQSIEVKPGDKLTVNFVLKENSAQLNEVTISARNTNKLNTVLAKMPLKKLENAQVYNVVSSEILKQQGITNFDDAMRNIPGIARTWESTGRAGDGATYFALRGFEAQPSLYNGLPGFTNGDLDPADIEEIQVLKGPSGTLFGANFVGYGGIINVVTKKPYFTTGGEITYNTGSFGLNRISADVNTPLSKTEKVALRVNTAYSTENSFQDAGYKKTFFFAPALTYQANDRLTFNFMTEILQEDRAVAPVFFQSNRSDALTFKTVKELNLDNFQSFTSNDLGIKNPRYSLQGQMQYKISGSWTSQTAISRGSAQSKGYYGYIFGNAVGSNEFEQYIHKENQTSNTTDIQQNFNGDFKIGGLRNRFLIGLDYFNRNVIDNGTGYAFMRYVTPQGGVSYLDPAHPVYATQNSVDSLLAGTGASHSNVSNSTYAAYVSDVINVTPALSAMLSLRADYFVSNGEKTDATDNFHQFALSPKFGLVYQPVIDKVSVFANYLNSFLNVQPGQVSDADGSNPRIKSYKPEHANQVEFGVKANLFSDKLSATASYYDTRVSNKVTPIVGNINDSDQRGRVRSNGFELDLNANPAPGLNFIAGYSHNHIRNLSSNGSDFYTEEGRAPGGQGPQDLANLWATYKFAKGSLKDFGFGIGGNYAGVYKSIDNSVVGVFELPSYTLLNASVFYNSDRYRFSFNANNITNQKYYIGYWSINPQRPVNYSASMAFKF</sequence>
<dbReference type="Pfam" id="PF07715">
    <property type="entry name" value="Plug"/>
    <property type="match status" value="1"/>
</dbReference>
<dbReference type="Pfam" id="PF13715">
    <property type="entry name" value="CarbopepD_reg_2"/>
    <property type="match status" value="1"/>
</dbReference>
<dbReference type="Gene3D" id="2.60.40.1120">
    <property type="entry name" value="Carboxypeptidase-like, regulatory domain"/>
    <property type="match status" value="1"/>
</dbReference>
<dbReference type="Pfam" id="PF00593">
    <property type="entry name" value="TonB_dep_Rec_b-barrel"/>
    <property type="match status" value="1"/>
</dbReference>
<dbReference type="InterPro" id="IPR036942">
    <property type="entry name" value="Beta-barrel_TonB_sf"/>
</dbReference>
<name>A0ABP7PII3_9SPHI</name>
<evidence type="ECO:0000313" key="16">
    <source>
        <dbReference type="EMBL" id="GAA3966266.1"/>
    </source>
</evidence>
<reference evidence="17" key="1">
    <citation type="journal article" date="2019" name="Int. J. Syst. Evol. Microbiol.">
        <title>The Global Catalogue of Microorganisms (GCM) 10K type strain sequencing project: providing services to taxonomists for standard genome sequencing and annotation.</title>
        <authorList>
            <consortium name="The Broad Institute Genomics Platform"/>
            <consortium name="The Broad Institute Genome Sequencing Center for Infectious Disease"/>
            <person name="Wu L."/>
            <person name="Ma J."/>
        </authorList>
    </citation>
    <scope>NUCLEOTIDE SEQUENCE [LARGE SCALE GENOMIC DNA]</scope>
    <source>
        <strain evidence="17">JCM 16601</strain>
    </source>
</reference>
<keyword evidence="7" id="KW-0408">Iron</keyword>
<dbReference type="InterPro" id="IPR012910">
    <property type="entry name" value="Plug_dom"/>
</dbReference>
<dbReference type="CDD" id="cd01347">
    <property type="entry name" value="ligand_gated_channel"/>
    <property type="match status" value="1"/>
</dbReference>
<dbReference type="RefSeq" id="WP_259088790.1">
    <property type="nucleotide sequence ID" value="NZ_BAAAZC010000009.1"/>
</dbReference>
<dbReference type="InterPro" id="IPR000531">
    <property type="entry name" value="Beta-barrel_TonB"/>
</dbReference>
<dbReference type="InterPro" id="IPR013784">
    <property type="entry name" value="Carb-bd-like_fold"/>
</dbReference>
<evidence type="ECO:0000259" key="14">
    <source>
        <dbReference type="Pfam" id="PF00593"/>
    </source>
</evidence>
<keyword evidence="11 12" id="KW-0998">Cell outer membrane</keyword>
<evidence type="ECO:0000256" key="8">
    <source>
        <dbReference type="ARBA" id="ARBA00023065"/>
    </source>
</evidence>
<evidence type="ECO:0000256" key="12">
    <source>
        <dbReference type="PROSITE-ProRule" id="PRU01360"/>
    </source>
</evidence>
<dbReference type="Proteomes" id="UP001500742">
    <property type="component" value="Unassembled WGS sequence"/>
</dbReference>
<keyword evidence="16" id="KW-0675">Receptor</keyword>
<keyword evidence="8" id="KW-0406">Ion transport</keyword>
<dbReference type="PROSITE" id="PS52016">
    <property type="entry name" value="TONB_DEPENDENT_REC_3"/>
    <property type="match status" value="1"/>
</dbReference>
<proteinExistence type="inferred from homology"/>